<keyword evidence="2" id="KW-1185">Reference proteome</keyword>
<reference evidence="1" key="1">
    <citation type="journal article" date="2020" name="Fungal Divers.">
        <title>Resolving the Mortierellaceae phylogeny through synthesis of multi-gene phylogenetics and phylogenomics.</title>
        <authorList>
            <person name="Vandepol N."/>
            <person name="Liber J."/>
            <person name="Desiro A."/>
            <person name="Na H."/>
            <person name="Kennedy M."/>
            <person name="Barry K."/>
            <person name="Grigoriev I.V."/>
            <person name="Miller A.N."/>
            <person name="O'Donnell K."/>
            <person name="Stajich J.E."/>
            <person name="Bonito G."/>
        </authorList>
    </citation>
    <scope>NUCLEOTIDE SEQUENCE</scope>
    <source>
        <strain evidence="1">NVP60</strain>
    </source>
</reference>
<evidence type="ECO:0000313" key="2">
    <source>
        <dbReference type="Proteomes" id="UP000823405"/>
    </source>
</evidence>
<dbReference type="Proteomes" id="UP000823405">
    <property type="component" value="Unassembled WGS sequence"/>
</dbReference>
<protein>
    <submittedName>
        <fullName evidence="1">Uncharacterized protein</fullName>
    </submittedName>
</protein>
<sequence>MVEINAVQPGPNRPTLTHFSFTGVDHFGYLLDIILFGLTTTNLTTLKLHLEGHGGVKEYCADIDKIMDTFICLRHLSLTGNLVQYSPLRSSPRRFTAAPPETTVEGIQRNHGNAAGKTSTTTTTTKSYHMRHHRLETFAFDSRLFMKTEAFIHAIFTRLGKTLKRIDIRSSTSYWEASGHNYPWVVGQILSRCCPNLEEIETWGPITFWFFALPILPPSKVSHLNALVQELLLLSPPTGDGSTALVAQVVHDSVLKRRLQDQEVDELLLQGKKSFPPHFPRLKTLILGQDHSLGAQDLILLGLHSQFLTHVEIYHRPVEHRLVWDTYDMVAAAAAAKVDAITTSTTAASQQQQQEALTPVTGSYYGIVENRRLRKRWEVGSKEVLLFLQHCTSLRHFSYTGRRIQSKQLVQCGSSEESGETTPTEEGSSFIEPWACEETLETLTIGFDMTYNSSKAHHALVWAHLGRFKKLRSLTLKLSTLIPSPAYGIAGLFPAEGRVNSTLEEIRSLPSWWKVEDRRAMVLWFARSCPKLRVLGLEHVAFKNADEWSLRSFLGDGEVEKCTIRRVFVESAFF</sequence>
<evidence type="ECO:0000313" key="1">
    <source>
        <dbReference type="EMBL" id="KAG0315582.1"/>
    </source>
</evidence>
<dbReference type="InterPro" id="IPR032675">
    <property type="entry name" value="LRR_dom_sf"/>
</dbReference>
<name>A0A9P6RBW3_9FUNG</name>
<dbReference type="OrthoDB" id="2339388at2759"/>
<dbReference type="EMBL" id="JAAAIN010000365">
    <property type="protein sequence ID" value="KAG0315582.1"/>
    <property type="molecule type" value="Genomic_DNA"/>
</dbReference>
<proteinExistence type="predicted"/>
<comment type="caution">
    <text evidence="1">The sequence shown here is derived from an EMBL/GenBank/DDBJ whole genome shotgun (WGS) entry which is preliminary data.</text>
</comment>
<dbReference type="Gene3D" id="3.80.10.10">
    <property type="entry name" value="Ribonuclease Inhibitor"/>
    <property type="match status" value="1"/>
</dbReference>
<accession>A0A9P6RBW3</accession>
<dbReference type="AlphaFoldDB" id="A0A9P6RBW3"/>
<organism evidence="1 2">
    <name type="scientific">Linnemannia gamsii</name>
    <dbReference type="NCBI Taxonomy" id="64522"/>
    <lineage>
        <taxon>Eukaryota</taxon>
        <taxon>Fungi</taxon>
        <taxon>Fungi incertae sedis</taxon>
        <taxon>Mucoromycota</taxon>
        <taxon>Mortierellomycotina</taxon>
        <taxon>Mortierellomycetes</taxon>
        <taxon>Mortierellales</taxon>
        <taxon>Mortierellaceae</taxon>
        <taxon>Linnemannia</taxon>
    </lineage>
</organism>
<gene>
    <name evidence="1" type="ORF">BGZ97_008083</name>
</gene>